<keyword evidence="3" id="KW-1133">Transmembrane helix</keyword>
<keyword evidence="4" id="KW-0732">Signal</keyword>
<feature type="compositionally biased region" description="Polar residues" evidence="2">
    <location>
        <begin position="134"/>
        <end position="145"/>
    </location>
</feature>
<comment type="caution">
    <text evidence="5">The sequence shown here is derived from an EMBL/GenBank/DDBJ whole genome shotgun (WGS) entry which is preliminary data.</text>
</comment>
<feature type="compositionally biased region" description="Polar residues" evidence="2">
    <location>
        <begin position="181"/>
        <end position="200"/>
    </location>
</feature>
<proteinExistence type="predicted"/>
<evidence type="ECO:0000256" key="4">
    <source>
        <dbReference type="SAM" id="SignalP"/>
    </source>
</evidence>
<evidence type="ECO:0008006" key="7">
    <source>
        <dbReference type="Google" id="ProtNLM"/>
    </source>
</evidence>
<sequence>MAHLIYRLLGVVALWTSYIHCQLTLYQASNDVFGLASVTLQEVGIADGATTYVHVVSLAPNSIVLETMVVSASGFSEDTVNTILGLAIAGGCQFVAATSVSCEIGNPFGTAVNVGTPLPFEVAVETMLVTTQSPSAITSSTTPQITGASPSPTETPSTSTTNTGSSSSTGTTSSLFTGTPMPSSSTNLPSFATGTPTPTPSLSAVSTETMVLPKIGGILGGIILLLLIFLTCWFVRRRRSKQAYLKATRATIYSFGAPEYNDGSIPSAAATASATPRYSKEMTRPEMQERPMSSREQLHPNRGVFNGVSNSEVDSDREEVAALQKRMAEILERVIRVEERGVVRHDFPPNYEESQA</sequence>
<evidence type="ECO:0000256" key="1">
    <source>
        <dbReference type="SAM" id="Coils"/>
    </source>
</evidence>
<protein>
    <recommendedName>
        <fullName evidence="7">Mid2 domain-containing protein</fullName>
    </recommendedName>
</protein>
<feature type="signal peptide" evidence="4">
    <location>
        <begin position="1"/>
        <end position="21"/>
    </location>
</feature>
<feature type="transmembrane region" description="Helical" evidence="3">
    <location>
        <begin position="215"/>
        <end position="235"/>
    </location>
</feature>
<accession>A0A9P5P778</accession>
<evidence type="ECO:0000256" key="3">
    <source>
        <dbReference type="SAM" id="Phobius"/>
    </source>
</evidence>
<evidence type="ECO:0000256" key="2">
    <source>
        <dbReference type="SAM" id="MobiDB-lite"/>
    </source>
</evidence>
<feature type="coiled-coil region" evidence="1">
    <location>
        <begin position="313"/>
        <end position="340"/>
    </location>
</feature>
<keyword evidence="1" id="KW-0175">Coiled coil</keyword>
<dbReference type="AlphaFoldDB" id="A0A9P5P778"/>
<feature type="compositionally biased region" description="Low complexity" evidence="2">
    <location>
        <begin position="146"/>
        <end position="180"/>
    </location>
</feature>
<feature type="chain" id="PRO_5040149546" description="Mid2 domain-containing protein" evidence="4">
    <location>
        <begin position="22"/>
        <end position="356"/>
    </location>
</feature>
<feature type="compositionally biased region" description="Basic and acidic residues" evidence="2">
    <location>
        <begin position="278"/>
        <end position="299"/>
    </location>
</feature>
<feature type="region of interest" description="Disordered" evidence="2">
    <location>
        <begin position="134"/>
        <end position="200"/>
    </location>
</feature>
<dbReference type="Proteomes" id="UP000772434">
    <property type="component" value="Unassembled WGS sequence"/>
</dbReference>
<dbReference type="EMBL" id="JADNRY010000294">
    <property type="protein sequence ID" value="KAF9059541.1"/>
    <property type="molecule type" value="Genomic_DNA"/>
</dbReference>
<name>A0A9P5P778_9AGAR</name>
<organism evidence="5 6">
    <name type="scientific">Rhodocollybia butyracea</name>
    <dbReference type="NCBI Taxonomy" id="206335"/>
    <lineage>
        <taxon>Eukaryota</taxon>
        <taxon>Fungi</taxon>
        <taxon>Dikarya</taxon>
        <taxon>Basidiomycota</taxon>
        <taxon>Agaricomycotina</taxon>
        <taxon>Agaricomycetes</taxon>
        <taxon>Agaricomycetidae</taxon>
        <taxon>Agaricales</taxon>
        <taxon>Marasmiineae</taxon>
        <taxon>Omphalotaceae</taxon>
        <taxon>Rhodocollybia</taxon>
    </lineage>
</organism>
<evidence type="ECO:0000313" key="5">
    <source>
        <dbReference type="EMBL" id="KAF9059541.1"/>
    </source>
</evidence>
<reference evidence="5" key="1">
    <citation type="submission" date="2020-11" db="EMBL/GenBank/DDBJ databases">
        <authorList>
            <consortium name="DOE Joint Genome Institute"/>
            <person name="Ahrendt S."/>
            <person name="Riley R."/>
            <person name="Andreopoulos W."/>
            <person name="Labutti K."/>
            <person name="Pangilinan J."/>
            <person name="Ruiz-Duenas F.J."/>
            <person name="Barrasa J.M."/>
            <person name="Sanchez-Garcia M."/>
            <person name="Camarero S."/>
            <person name="Miyauchi S."/>
            <person name="Serrano A."/>
            <person name="Linde D."/>
            <person name="Babiker R."/>
            <person name="Drula E."/>
            <person name="Ayuso-Fernandez I."/>
            <person name="Pacheco R."/>
            <person name="Padilla G."/>
            <person name="Ferreira P."/>
            <person name="Barriuso J."/>
            <person name="Kellner H."/>
            <person name="Castanera R."/>
            <person name="Alfaro M."/>
            <person name="Ramirez L."/>
            <person name="Pisabarro A.G."/>
            <person name="Kuo A."/>
            <person name="Tritt A."/>
            <person name="Lipzen A."/>
            <person name="He G."/>
            <person name="Yan M."/>
            <person name="Ng V."/>
            <person name="Cullen D."/>
            <person name="Martin F."/>
            <person name="Rosso M.-N."/>
            <person name="Henrissat B."/>
            <person name="Hibbett D."/>
            <person name="Martinez A.T."/>
            <person name="Grigoriev I.V."/>
        </authorList>
    </citation>
    <scope>NUCLEOTIDE SEQUENCE</scope>
    <source>
        <strain evidence="5">AH 40177</strain>
    </source>
</reference>
<feature type="region of interest" description="Disordered" evidence="2">
    <location>
        <begin position="270"/>
        <end position="312"/>
    </location>
</feature>
<keyword evidence="3" id="KW-0812">Transmembrane</keyword>
<gene>
    <name evidence="5" type="ORF">BDP27DRAFT_1341223</name>
</gene>
<keyword evidence="3" id="KW-0472">Membrane</keyword>
<evidence type="ECO:0000313" key="6">
    <source>
        <dbReference type="Proteomes" id="UP000772434"/>
    </source>
</evidence>
<keyword evidence="6" id="KW-1185">Reference proteome</keyword>